<dbReference type="AlphaFoldDB" id="A0A4Q7N339"/>
<dbReference type="Pfam" id="PF11617">
    <property type="entry name" value="Cu-binding_MopE"/>
    <property type="match status" value="4"/>
</dbReference>
<feature type="domain" description="DUF7619" evidence="3">
    <location>
        <begin position="372"/>
        <end position="416"/>
    </location>
</feature>
<feature type="signal peptide" evidence="2">
    <location>
        <begin position="1"/>
        <end position="19"/>
    </location>
</feature>
<dbReference type="Proteomes" id="UP000293874">
    <property type="component" value="Unassembled WGS sequence"/>
</dbReference>
<evidence type="ECO:0000256" key="2">
    <source>
        <dbReference type="SAM" id="SignalP"/>
    </source>
</evidence>
<feature type="chain" id="PRO_5020370634" evidence="2">
    <location>
        <begin position="20"/>
        <end position="916"/>
    </location>
</feature>
<gene>
    <name evidence="4" type="ORF">EV199_1383</name>
</gene>
<evidence type="ECO:0000313" key="4">
    <source>
        <dbReference type="EMBL" id="RZS75514.1"/>
    </source>
</evidence>
<evidence type="ECO:0000259" key="3">
    <source>
        <dbReference type="Pfam" id="PF24595"/>
    </source>
</evidence>
<dbReference type="Pfam" id="PF24595">
    <property type="entry name" value="DUF7619"/>
    <property type="match status" value="1"/>
</dbReference>
<dbReference type="InterPro" id="IPR055353">
    <property type="entry name" value="DUF7619"/>
</dbReference>
<dbReference type="InterPro" id="IPR026444">
    <property type="entry name" value="Secre_tail"/>
</dbReference>
<keyword evidence="5" id="KW-1185">Reference proteome</keyword>
<feature type="region of interest" description="Disordered" evidence="1">
    <location>
        <begin position="700"/>
        <end position="728"/>
    </location>
</feature>
<evidence type="ECO:0000256" key="1">
    <source>
        <dbReference type="SAM" id="MobiDB-lite"/>
    </source>
</evidence>
<dbReference type="EMBL" id="SGXA01000001">
    <property type="protein sequence ID" value="RZS75514.1"/>
    <property type="molecule type" value="Genomic_DNA"/>
</dbReference>
<name>A0A4Q7N339_9BACT</name>
<dbReference type="InterPro" id="IPR021655">
    <property type="entry name" value="Put_metal-bd"/>
</dbReference>
<keyword evidence="2" id="KW-0732">Signal</keyword>
<reference evidence="4 5" key="1">
    <citation type="submission" date="2019-02" db="EMBL/GenBank/DDBJ databases">
        <title>Genomic Encyclopedia of Type Strains, Phase IV (KMG-IV): sequencing the most valuable type-strain genomes for metagenomic binning, comparative biology and taxonomic classification.</title>
        <authorList>
            <person name="Goeker M."/>
        </authorList>
    </citation>
    <scope>NUCLEOTIDE SEQUENCE [LARGE SCALE GENOMIC DNA]</scope>
    <source>
        <strain evidence="4 5">DSM 18116</strain>
    </source>
</reference>
<sequence length="916" mass="99494">MKRYLIVLLVILCGSNGMTQDRFPVPNPDHKPVKNGCVSQFRMAGLKKVPYNFSAMCDDHTECINSCGADLGFCGDKLWASMSQSCNGDEKCRDIANLINLSVQRSSAAQKAYSRAQKKACLTCDDVFRFAGSKMINTYCADAPLTINDSVTLDMEIHPEVKKNLKNFEVGSVSRTFDVKSGESPRLRIGDLGSSRVFYVKGTFSLNNQNITCGSTVSIEFKSVDCGKPAHRWRIPVRASVDPNDIIGPEGFGDGKMVSSRLPQPYTIRFENDSNLATAPAQIVHITHPLDKNVDPFSIRLGNFGFGKYVFEIPEDRTFYNTRLDLNADLGIVVDLTAGINTETREAFWIFESKESATGFPPTDVMKGFLPVNDPEHAGEGFITYTIKGAPNAATGDTVHAKASIVFDDNAPIETPPIWNTLDAGDPHSSMKPLPAKAEGSSLKLEWTGADDPEGSGIRHYDLYMSKDNGPFLVYKEGIKETFVDFNEEGGHYKFFVIATDNVGHREAQKTAAEVSVEWRPSLGCPSNKIAEPDAGVCTAVVTGIDPDRGALSSTVVISYTLSGATTATGTGSASGLSFNKGVTTVTYSANTNPVVTCSFTVTVNERAEICNNQIDDDCDGQVDEDCPTGAVLWYRDADNDGYGDINNTVLAVSKPDGYVADLRDCNDGDATVHPGATEICNNNVDDDCDGQVDEDCPTNETTWYRDADNDSYGDPNNTRRAASKPDGYVADNRDCNDNNANIHPGATEICGNNQDDDCDGQVDENCPASKTWYRDNDNDGYGDEAHSVQSADKPAGYVDRKGDCNDNNPNIHPGATEVCDGVDNNCDGRGDDCAPGLYARAMPNPSNRFFRIVMQSDQREAVTITIRNSNGKVMEVIRTAVTATPEFGANYTSGIYYAEIVQGGRRTVLKLIKLP</sequence>
<comment type="caution">
    <text evidence="4">The sequence shown here is derived from an EMBL/GenBank/DDBJ whole genome shotgun (WGS) entry which is preliminary data.</text>
</comment>
<accession>A0A4Q7N339</accession>
<protein>
    <submittedName>
        <fullName evidence="4">Putative secreted protein (Por secretion system target)</fullName>
    </submittedName>
</protein>
<evidence type="ECO:0000313" key="5">
    <source>
        <dbReference type="Proteomes" id="UP000293874"/>
    </source>
</evidence>
<dbReference type="NCBIfam" id="TIGR04183">
    <property type="entry name" value="Por_Secre_tail"/>
    <property type="match status" value="1"/>
</dbReference>
<organism evidence="4 5">
    <name type="scientific">Pseudobacter ginsenosidimutans</name>
    <dbReference type="NCBI Taxonomy" id="661488"/>
    <lineage>
        <taxon>Bacteria</taxon>
        <taxon>Pseudomonadati</taxon>
        <taxon>Bacteroidota</taxon>
        <taxon>Chitinophagia</taxon>
        <taxon>Chitinophagales</taxon>
        <taxon>Chitinophagaceae</taxon>
        <taxon>Pseudobacter</taxon>
    </lineage>
</organism>
<proteinExistence type="predicted"/>